<dbReference type="SMART" id="SM00382">
    <property type="entry name" value="AAA"/>
    <property type="match status" value="1"/>
</dbReference>
<evidence type="ECO:0000313" key="11">
    <source>
        <dbReference type="EMBL" id="MBM7480243.1"/>
    </source>
</evidence>
<dbReference type="CDD" id="cd03257">
    <property type="entry name" value="ABC_NikE_OppD_transporters"/>
    <property type="match status" value="1"/>
</dbReference>
<protein>
    <submittedName>
        <fullName evidence="11">Peptide/nickel transport system ATP-binding protein</fullName>
    </submittedName>
</protein>
<dbReference type="InterPro" id="IPR003439">
    <property type="entry name" value="ABC_transporter-like_ATP-bd"/>
</dbReference>
<keyword evidence="5" id="KW-0997">Cell inner membrane</keyword>
<keyword evidence="8" id="KW-1278">Translocase</keyword>
<comment type="subcellular location">
    <subcellularLocation>
        <location evidence="1">Cell membrane</location>
        <topology evidence="1">Peripheral membrane protein</topology>
    </subcellularLocation>
</comment>
<evidence type="ECO:0000313" key="12">
    <source>
        <dbReference type="Proteomes" id="UP000698059"/>
    </source>
</evidence>
<feature type="domain" description="ABC transporter" evidence="10">
    <location>
        <begin position="21"/>
        <end position="267"/>
    </location>
</feature>
<comment type="similarity">
    <text evidence="2">Belongs to the ABC transporter superfamily.</text>
</comment>
<keyword evidence="12" id="KW-1185">Reference proteome</keyword>
<dbReference type="InterPro" id="IPR050388">
    <property type="entry name" value="ABC_Ni/Peptide_Import"/>
</dbReference>
<dbReference type="GO" id="GO:0005524">
    <property type="term" value="F:ATP binding"/>
    <property type="evidence" value="ECO:0007669"/>
    <property type="project" value="UniProtKB-KW"/>
</dbReference>
<dbReference type="PANTHER" id="PTHR43297">
    <property type="entry name" value="OLIGOPEPTIDE TRANSPORT ATP-BINDING PROTEIN APPD"/>
    <property type="match status" value="1"/>
</dbReference>
<dbReference type="InterPro" id="IPR003593">
    <property type="entry name" value="AAA+_ATPase"/>
</dbReference>
<evidence type="ECO:0000256" key="6">
    <source>
        <dbReference type="ARBA" id="ARBA00022741"/>
    </source>
</evidence>
<evidence type="ECO:0000256" key="2">
    <source>
        <dbReference type="ARBA" id="ARBA00005417"/>
    </source>
</evidence>
<name>A0ABS2LJG3_9CELL</name>
<organism evidence="11 12">
    <name type="scientific">Oerskovia jenensis</name>
    <dbReference type="NCBI Taxonomy" id="162169"/>
    <lineage>
        <taxon>Bacteria</taxon>
        <taxon>Bacillati</taxon>
        <taxon>Actinomycetota</taxon>
        <taxon>Actinomycetes</taxon>
        <taxon>Micrococcales</taxon>
        <taxon>Cellulomonadaceae</taxon>
        <taxon>Oerskovia</taxon>
    </lineage>
</organism>
<evidence type="ECO:0000256" key="8">
    <source>
        <dbReference type="ARBA" id="ARBA00022967"/>
    </source>
</evidence>
<evidence type="ECO:0000256" key="4">
    <source>
        <dbReference type="ARBA" id="ARBA00022475"/>
    </source>
</evidence>
<reference evidence="11 12" key="1">
    <citation type="submission" date="2021-01" db="EMBL/GenBank/DDBJ databases">
        <title>Sequencing the genomes of 1000 actinobacteria strains.</title>
        <authorList>
            <person name="Klenk H.-P."/>
        </authorList>
    </citation>
    <scope>NUCLEOTIDE SEQUENCE [LARGE SCALE GENOMIC DNA]</scope>
    <source>
        <strain evidence="11 12">DSM 46000</strain>
    </source>
</reference>
<dbReference type="Pfam" id="PF00005">
    <property type="entry name" value="ABC_tran"/>
    <property type="match status" value="1"/>
</dbReference>
<dbReference type="InterPro" id="IPR027417">
    <property type="entry name" value="P-loop_NTPase"/>
</dbReference>
<dbReference type="PROSITE" id="PS50893">
    <property type="entry name" value="ABC_TRANSPORTER_2"/>
    <property type="match status" value="1"/>
</dbReference>
<dbReference type="RefSeq" id="WP_205308048.1">
    <property type="nucleotide sequence ID" value="NZ_BAAAVF010000020.1"/>
</dbReference>
<proteinExistence type="inferred from homology"/>
<dbReference type="PROSITE" id="PS00211">
    <property type="entry name" value="ABC_TRANSPORTER_1"/>
    <property type="match status" value="1"/>
</dbReference>
<comment type="caution">
    <text evidence="11">The sequence shown here is derived from an EMBL/GenBank/DDBJ whole genome shotgun (WGS) entry which is preliminary data.</text>
</comment>
<dbReference type="Gene3D" id="3.40.50.300">
    <property type="entry name" value="P-loop containing nucleotide triphosphate hydrolases"/>
    <property type="match status" value="1"/>
</dbReference>
<sequence length="292" mass="31322">MTRTTPPTPSTAGPATSTTGLEVRDLTVRTSSGRVLLDRVSWRVAPGERLGVIGESGSGKSLTAAAILGLLPDGMTATGQVLLDGTDLLSLGEEALRRVRGARIAMVFQEPFTALDPLMTIGRQIAGPLRLHRKVSRARAAELAADLCRLVRLDDTERILGSYPWQLSGGQRQRACLAMALACEPDVLIADEPTTALDVTVQAEILDLLDDLIERTGTALVFVSHDLPVVARVTRDLVVMRHGKVVEATSVARALEAPEDPYTRSLLAAARAVTHLPTLHPTTLHPTTQEDR</sequence>
<keyword evidence="7 11" id="KW-0067">ATP-binding</keyword>
<keyword evidence="4" id="KW-1003">Cell membrane</keyword>
<evidence type="ECO:0000256" key="9">
    <source>
        <dbReference type="ARBA" id="ARBA00023136"/>
    </source>
</evidence>
<evidence type="ECO:0000256" key="7">
    <source>
        <dbReference type="ARBA" id="ARBA00022840"/>
    </source>
</evidence>
<keyword evidence="6" id="KW-0547">Nucleotide-binding</keyword>
<evidence type="ECO:0000256" key="1">
    <source>
        <dbReference type="ARBA" id="ARBA00004202"/>
    </source>
</evidence>
<dbReference type="SUPFAM" id="SSF52540">
    <property type="entry name" value="P-loop containing nucleoside triphosphate hydrolases"/>
    <property type="match status" value="1"/>
</dbReference>
<evidence type="ECO:0000256" key="5">
    <source>
        <dbReference type="ARBA" id="ARBA00022519"/>
    </source>
</evidence>
<dbReference type="PANTHER" id="PTHR43297:SF14">
    <property type="entry name" value="ATPASE AAA-TYPE CORE DOMAIN-CONTAINING PROTEIN"/>
    <property type="match status" value="1"/>
</dbReference>
<dbReference type="EMBL" id="JAFBBO010000001">
    <property type="protein sequence ID" value="MBM7480243.1"/>
    <property type="molecule type" value="Genomic_DNA"/>
</dbReference>
<gene>
    <name evidence="11" type="ORF">JOD49_003163</name>
</gene>
<evidence type="ECO:0000256" key="3">
    <source>
        <dbReference type="ARBA" id="ARBA00022448"/>
    </source>
</evidence>
<keyword evidence="3" id="KW-0813">Transport</keyword>
<dbReference type="Proteomes" id="UP000698059">
    <property type="component" value="Unassembled WGS sequence"/>
</dbReference>
<evidence type="ECO:0000259" key="10">
    <source>
        <dbReference type="PROSITE" id="PS50893"/>
    </source>
</evidence>
<dbReference type="InterPro" id="IPR017871">
    <property type="entry name" value="ABC_transporter-like_CS"/>
</dbReference>
<accession>A0ABS2LJG3</accession>
<keyword evidence="9" id="KW-0472">Membrane</keyword>